<dbReference type="Proteomes" id="UP000253934">
    <property type="component" value="Unassembled WGS sequence"/>
</dbReference>
<evidence type="ECO:0000313" key="3">
    <source>
        <dbReference type="Proteomes" id="UP000253934"/>
    </source>
</evidence>
<keyword evidence="1" id="KW-0812">Transmembrane</keyword>
<evidence type="ECO:0000313" key="2">
    <source>
        <dbReference type="EMBL" id="RDB37107.1"/>
    </source>
</evidence>
<keyword evidence="1" id="KW-1133">Transmembrane helix</keyword>
<feature type="transmembrane region" description="Helical" evidence="1">
    <location>
        <begin position="16"/>
        <end position="35"/>
    </location>
</feature>
<organism evidence="2 3">
    <name type="scientific">Spirobacillus cienkowskii</name>
    <dbReference type="NCBI Taxonomy" id="495820"/>
    <lineage>
        <taxon>Bacteria</taxon>
        <taxon>Pseudomonadati</taxon>
        <taxon>Bdellovibrionota</taxon>
        <taxon>Oligoflexia</taxon>
        <taxon>Silvanigrellales</taxon>
        <taxon>Spirobacillus</taxon>
    </lineage>
</organism>
<reference evidence="2" key="1">
    <citation type="submission" date="2018-04" db="EMBL/GenBank/DDBJ databases">
        <title>Draft genome sequence of the Candidatus Spirobacillus cienkowskii, a pathogen of freshwater Daphnia species, reconstructed from hemolymph metagenomic reads.</title>
        <authorList>
            <person name="Bresciani L."/>
            <person name="Lemos L.N."/>
            <person name="Wale N."/>
            <person name="Lin J.Y."/>
            <person name="Fernandes G.R."/>
            <person name="Duffy M.A."/>
            <person name="Rodrigues J.M."/>
        </authorList>
    </citation>
    <scope>NUCLEOTIDE SEQUENCE [LARGE SCALE GENOMIC DNA]</scope>
    <source>
        <strain evidence="2">Binning01</strain>
    </source>
</reference>
<dbReference type="AlphaFoldDB" id="A0A369KWB0"/>
<proteinExistence type="predicted"/>
<keyword evidence="3" id="KW-1185">Reference proteome</keyword>
<name>A0A369KWB0_9BACT</name>
<protein>
    <submittedName>
        <fullName evidence="2">Uncharacterized protein</fullName>
    </submittedName>
</protein>
<dbReference type="EMBL" id="QOVW01000008">
    <property type="protein sequence ID" value="RDB37107.1"/>
    <property type="molecule type" value="Genomic_DNA"/>
</dbReference>
<sequence>MNIYTTKNLLQSKLQGYFRLCLPFLFIFSMLYCLVQGFIEQNKEREDLNKMAQIPVRYNSLPKPNCNQKNLELAIALFSIKSSNTIKSISYLSNLPFRGITLGNAFKNNKVIFIGSSAFTSWGVLGSTLAHEAEIHGNQSFFKIELLNFAAYMSASLVNNNLFFKDKFNVTLPISYGTYTAELEAYNYELISKKRFHLSLDEVAAIKKTLVTDVI</sequence>
<keyword evidence="1" id="KW-0472">Membrane</keyword>
<evidence type="ECO:0000256" key="1">
    <source>
        <dbReference type="SAM" id="Phobius"/>
    </source>
</evidence>
<comment type="caution">
    <text evidence="2">The sequence shown here is derived from an EMBL/GenBank/DDBJ whole genome shotgun (WGS) entry which is preliminary data.</text>
</comment>
<gene>
    <name evidence="2" type="ORF">DCC88_01545</name>
</gene>
<accession>A0A369KWB0</accession>